<feature type="compositionally biased region" description="Polar residues" evidence="4">
    <location>
        <begin position="1351"/>
        <end position="1360"/>
    </location>
</feature>
<dbReference type="Proteomes" id="UP001589670">
    <property type="component" value="Unassembled WGS sequence"/>
</dbReference>
<feature type="region of interest" description="Disordered" evidence="4">
    <location>
        <begin position="1351"/>
        <end position="1372"/>
    </location>
</feature>
<dbReference type="PROSITE" id="PS50901">
    <property type="entry name" value="FTSK"/>
    <property type="match status" value="1"/>
</dbReference>
<accession>A0ABV5HZ18</accession>
<feature type="binding site" evidence="3">
    <location>
        <begin position="1563"/>
        <end position="1570"/>
    </location>
    <ligand>
        <name>ATP</name>
        <dbReference type="ChEBI" id="CHEBI:30616"/>
    </ligand>
</feature>
<protein>
    <submittedName>
        <fullName evidence="6">FtsK/SpoIIIE domain-containing protein</fullName>
    </submittedName>
</protein>
<evidence type="ECO:0000313" key="6">
    <source>
        <dbReference type="EMBL" id="MFB9149654.1"/>
    </source>
</evidence>
<comment type="caution">
    <text evidence="6">The sequence shown here is derived from an EMBL/GenBank/DDBJ whole genome shotgun (WGS) entry which is preliminary data.</text>
</comment>
<sequence length="1795" mass="197541">MNTHSPAQNMNQKTTEIQSKASNMIAVVIWKKVERDADPDRRSLFLLDGLAPTVLEAVSKSTHKISRSTPWLAIDPQIDGLEAKQLQDTHLFEDSPVRIRNSPFNGPVLIAVREEERSRTRASLGTVSILDAESLQSETELWIEAVSDMRGATLSSDIYTCCKAIIQGMVKSGVVSDLLQFAAVIHEIASEPGKGPHISFANAAPHLRLPMGSLGRLPAPNSNGVSATAFSNALKDAEREAQNAPMLYDQDGRRFDIAAIRKAVDEQRRRPSSDANRPPNSVLDAVQDLLDDSDNLSASEWRPSQQAFCENFDWFFAKLIFVGLRKPKAPKLPERIKQILKNEGREDRITELEETFRVFEEGNDEEARAAAAEVLDTEGDWLTNQDNTIVPKLRAFAHPDVISKQENLLAGLLEGFHTLMAKTMEARQEALIAGHTQTLRLTAPKANSLSTWKNLDEDVHKSLIFELCAARPMLEKVLNFDLGKWLDPSAFQEKKSKKEKQFQIELRWSTDCSEQAEHVVRIEWKPKLNGLGQALPTDLKALRRNFDGSSMARVWPLTTTPTCTGDTSTISLHDTNSFDLPDTHSLTVREQQSEPDFFSLLESSVAECVRQHAVTKCEGEHATRKLRSFQKALADTINILDDDPGDLQASRSVRQLSDSFGELCAAVRPFALNSMGRDNVLRRVCEFGLVTSRDSDATIIPAWHPLRLQERWAKIKRFGDILSEIASAPIFGEGINHEVSEFARMIDRYRLPEVLLVNDRTFQVIDTVGGYGLAVACDHHRSAQTSLEATAEMASDVFLGVVDDYLSLNPHEEANLSTAIYGAESKALPRLLTKGLGDRMAANPELRCELLITHDDSQQVRNIFATQNSMLTERGSPVGDGFLSRLRIGMLPPNRPTADQTSADIDVVLLHDVYMRNSSVEWELRGGSSEDLPSDISLNDWMIPHRPKFEARTGDKKTLKMPLVIAHPPRTLGHFLDLCFLGQRNQPTIASGNRAIPTRIARLEENPGEISKIVEKAHDLGEWVVSVDQMSTRAMLSDLGIEVIRDIPAKGSDHRILVSSRRPSEGLRRRIKTRFSNFGSANAPETAADFADDAIRTVVRVAGQKLLKANRSENAALEIIGLAAATKLIENEAAKSKVNDGIVWLSLDENKGALGLKGKLADALAVKVDLTGSRPSLTIIVVEAKCVASTSLSEEAKGSREQTLNSITALQTRLVDSAQSDPATKRSACRDLLRLLVAKPELDVALPDADDRLLLSESLLNGDTDVVIRGCSVVAVHDKKSDQKSGWPIKLDDAASGWQHILDQDDLSSLMSGMHVCTETNYLFPQAQVTANSDDIVAQDHNQPSFELALNSDNLPSDSSAAPDEQLIDPEPEPTTVAINEDLENEEPARGLKAFPSPIAEHLVEMGGRPEALEGREDVEAEANRMAQALQSALVENGVQADFHDPAYTTTPNGTLVRFRGHKTLTEKAIRSKSSELRTTYGIDVAYVRPGLGWVGVFVAASKRRIVHMSELWTHAEWRSEAPTQNVSLLLGRREDDGGPLWLNLDKSHGDQPQHAPHTLIAGETGSGKGNLLQSILLQLAATNDPKCLRLKLIDPKAGADFFWIADAPHLDGGITATSGEAITVFKNLVTEMNRRYELFGEQKARDIDQYNARTSAENRLPRIVVAHDEIASWMIGSDTYRQSVEAALTDLAMKARAAGIYIILITQRASQDAIPPNIRENLGNRLCLKVASNKGSMLALGEAGAENLLGRGHLAASLSGDNPSGAPFFVAQVPFISEEDLEKFGNLIVQSWQD</sequence>
<keyword evidence="1 3" id="KW-0547">Nucleotide-binding</keyword>
<keyword evidence="7" id="KW-1185">Reference proteome</keyword>
<name>A0ABV5HZ18_9RHOB</name>
<dbReference type="InterPro" id="IPR002543">
    <property type="entry name" value="FtsK_dom"/>
</dbReference>
<evidence type="ECO:0000256" key="1">
    <source>
        <dbReference type="ARBA" id="ARBA00022741"/>
    </source>
</evidence>
<keyword evidence="2 3" id="KW-0067">ATP-binding</keyword>
<dbReference type="EMBL" id="JBHMEC010000012">
    <property type="protein sequence ID" value="MFB9149654.1"/>
    <property type="molecule type" value="Genomic_DNA"/>
</dbReference>
<dbReference type="InterPro" id="IPR027417">
    <property type="entry name" value="P-loop_NTPase"/>
</dbReference>
<evidence type="ECO:0000313" key="7">
    <source>
        <dbReference type="Proteomes" id="UP001589670"/>
    </source>
</evidence>
<dbReference type="SUPFAM" id="SSF52540">
    <property type="entry name" value="P-loop containing nucleoside triphosphate hydrolases"/>
    <property type="match status" value="1"/>
</dbReference>
<evidence type="ECO:0000256" key="3">
    <source>
        <dbReference type="PROSITE-ProRule" id="PRU00289"/>
    </source>
</evidence>
<evidence type="ECO:0000256" key="4">
    <source>
        <dbReference type="SAM" id="MobiDB-lite"/>
    </source>
</evidence>
<dbReference type="Pfam" id="PF01580">
    <property type="entry name" value="FtsK_SpoIIIE"/>
    <property type="match status" value="1"/>
</dbReference>
<dbReference type="PANTHER" id="PTHR22683:SF41">
    <property type="entry name" value="DNA TRANSLOCASE FTSK"/>
    <property type="match status" value="1"/>
</dbReference>
<dbReference type="Gene3D" id="3.40.50.300">
    <property type="entry name" value="P-loop containing nucleotide triphosphate hydrolases"/>
    <property type="match status" value="1"/>
</dbReference>
<evidence type="ECO:0000256" key="2">
    <source>
        <dbReference type="ARBA" id="ARBA00022840"/>
    </source>
</evidence>
<dbReference type="InterPro" id="IPR050206">
    <property type="entry name" value="FtsK/SpoIIIE/SftA"/>
</dbReference>
<evidence type="ECO:0000259" key="5">
    <source>
        <dbReference type="PROSITE" id="PS50901"/>
    </source>
</evidence>
<gene>
    <name evidence="6" type="ORF">ACFFU4_07835</name>
</gene>
<organism evidence="6 7">
    <name type="scientific">Roseovarius ramblicola</name>
    <dbReference type="NCBI Taxonomy" id="2022336"/>
    <lineage>
        <taxon>Bacteria</taxon>
        <taxon>Pseudomonadati</taxon>
        <taxon>Pseudomonadota</taxon>
        <taxon>Alphaproteobacteria</taxon>
        <taxon>Rhodobacterales</taxon>
        <taxon>Roseobacteraceae</taxon>
        <taxon>Roseovarius</taxon>
    </lineage>
</organism>
<reference evidence="6 7" key="1">
    <citation type="submission" date="2024-09" db="EMBL/GenBank/DDBJ databases">
        <authorList>
            <person name="Sun Q."/>
            <person name="Mori K."/>
        </authorList>
    </citation>
    <scope>NUCLEOTIDE SEQUENCE [LARGE SCALE GENOMIC DNA]</scope>
    <source>
        <strain evidence="6 7">CECT 9424</strain>
    </source>
</reference>
<proteinExistence type="predicted"/>
<feature type="domain" description="FtsK" evidence="5">
    <location>
        <begin position="1538"/>
        <end position="1738"/>
    </location>
</feature>
<dbReference type="PANTHER" id="PTHR22683">
    <property type="entry name" value="SPORULATION PROTEIN RELATED"/>
    <property type="match status" value="1"/>
</dbReference>